<keyword evidence="2" id="KW-0472">Membrane</keyword>
<feature type="transmembrane region" description="Helical" evidence="2">
    <location>
        <begin position="43"/>
        <end position="71"/>
    </location>
</feature>
<keyword evidence="2" id="KW-0812">Transmembrane</keyword>
<dbReference type="EMBL" id="CP106881">
    <property type="protein sequence ID" value="UYG51709.1"/>
    <property type="molecule type" value="Genomic_DNA"/>
</dbReference>
<evidence type="ECO:0000256" key="1">
    <source>
        <dbReference type="SAM" id="Coils"/>
    </source>
</evidence>
<evidence type="ECO:0000313" key="5">
    <source>
        <dbReference type="Proteomes" id="UP001162800"/>
    </source>
</evidence>
<dbReference type="EMBL" id="CP106881">
    <property type="protein sequence ID" value="UYG52060.1"/>
    <property type="molecule type" value="Genomic_DNA"/>
</dbReference>
<dbReference type="Proteomes" id="UP001162800">
    <property type="component" value="Chromosome"/>
</dbReference>
<evidence type="ECO:0000256" key="2">
    <source>
        <dbReference type="SAM" id="Phobius"/>
    </source>
</evidence>
<sequence>MHFRTIILALIVLAIAALAALNWPTLAAYSAVNLGVTTVQAPLGVIMLGLTVLLAIFFIAYVLSLQTSVLLETRRHNKEMQAQRELADKAEASRFTELRAVLEAQHLQGQNAVLERLDTIDARAQARAKELENSNAAYIGQLEQQLRDRRPDDRLFVPPSREFP</sequence>
<protein>
    <submittedName>
        <fullName evidence="3">LapA family protein</fullName>
    </submittedName>
</protein>
<keyword evidence="1" id="KW-0175">Coiled coil</keyword>
<evidence type="ECO:0000313" key="3">
    <source>
        <dbReference type="EMBL" id="UYG51709.1"/>
    </source>
</evidence>
<gene>
    <name evidence="3" type="ORF">M9799_00135</name>
    <name evidence="4" type="ORF">M9799_02095</name>
</gene>
<accession>A0ABY6GB65</accession>
<proteinExistence type="predicted"/>
<feature type="coiled-coil region" evidence="1">
    <location>
        <begin position="114"/>
        <end position="148"/>
    </location>
</feature>
<organism evidence="3 5">
    <name type="scientific">Comamonas endophytica</name>
    <dbReference type="NCBI Taxonomy" id="2949090"/>
    <lineage>
        <taxon>Bacteria</taxon>
        <taxon>Pseudomonadati</taxon>
        <taxon>Pseudomonadota</taxon>
        <taxon>Betaproteobacteria</taxon>
        <taxon>Burkholderiales</taxon>
        <taxon>Comamonadaceae</taxon>
        <taxon>Comamonas</taxon>
    </lineage>
</organism>
<evidence type="ECO:0000313" key="4">
    <source>
        <dbReference type="EMBL" id="UYG52060.1"/>
    </source>
</evidence>
<keyword evidence="2" id="KW-1133">Transmembrane helix</keyword>
<dbReference type="RefSeq" id="WP_231044413.1">
    <property type="nucleotide sequence ID" value="NZ_CP106881.1"/>
</dbReference>
<reference evidence="3" key="1">
    <citation type="submission" date="2022-09" db="EMBL/GenBank/DDBJ databases">
        <title>The complete genome of Acidovorax sp. 5MLIR.</title>
        <authorList>
            <person name="Liu L."/>
            <person name="Yue J."/>
            <person name="Yang F."/>
            <person name="Yuan J."/>
            <person name="Li L."/>
        </authorList>
    </citation>
    <scope>NUCLEOTIDE SEQUENCE</scope>
    <source>
        <strain evidence="3">5MLIR</strain>
    </source>
</reference>
<keyword evidence="5" id="KW-1185">Reference proteome</keyword>
<name>A0ABY6GB65_9BURK</name>